<dbReference type="AlphaFoldDB" id="A0A6G0T1Z1"/>
<reference evidence="1 2" key="1">
    <citation type="submission" date="2019-08" db="EMBL/GenBank/DDBJ databases">
        <title>The genome of the soybean aphid Biotype 1, its phylome, world population structure and adaptation to the North American continent.</title>
        <authorList>
            <person name="Giordano R."/>
            <person name="Donthu R.K."/>
            <person name="Hernandez A.G."/>
            <person name="Wright C.L."/>
            <person name="Zimin A.V."/>
        </authorList>
    </citation>
    <scope>NUCLEOTIDE SEQUENCE [LARGE SCALE GENOMIC DNA]</scope>
    <source>
        <tissue evidence="1">Whole aphids</tissue>
    </source>
</reference>
<dbReference type="Proteomes" id="UP000475862">
    <property type="component" value="Unassembled WGS sequence"/>
</dbReference>
<evidence type="ECO:0000313" key="1">
    <source>
        <dbReference type="EMBL" id="KAE9524656.1"/>
    </source>
</evidence>
<name>A0A6G0T1Z1_APHGL</name>
<evidence type="ECO:0000313" key="2">
    <source>
        <dbReference type="Proteomes" id="UP000475862"/>
    </source>
</evidence>
<keyword evidence="2" id="KW-1185">Reference proteome</keyword>
<dbReference type="EMBL" id="VYZN01000065">
    <property type="protein sequence ID" value="KAE9524656.1"/>
    <property type="molecule type" value="Genomic_DNA"/>
</dbReference>
<organism evidence="1 2">
    <name type="scientific">Aphis glycines</name>
    <name type="common">Soybean aphid</name>
    <dbReference type="NCBI Taxonomy" id="307491"/>
    <lineage>
        <taxon>Eukaryota</taxon>
        <taxon>Metazoa</taxon>
        <taxon>Ecdysozoa</taxon>
        <taxon>Arthropoda</taxon>
        <taxon>Hexapoda</taxon>
        <taxon>Insecta</taxon>
        <taxon>Pterygota</taxon>
        <taxon>Neoptera</taxon>
        <taxon>Paraneoptera</taxon>
        <taxon>Hemiptera</taxon>
        <taxon>Sternorrhyncha</taxon>
        <taxon>Aphidomorpha</taxon>
        <taxon>Aphidoidea</taxon>
        <taxon>Aphididae</taxon>
        <taxon>Aphidini</taxon>
        <taxon>Aphis</taxon>
        <taxon>Aphis</taxon>
    </lineage>
</organism>
<comment type="caution">
    <text evidence="1">The sequence shown here is derived from an EMBL/GenBank/DDBJ whole genome shotgun (WGS) entry which is preliminary data.</text>
</comment>
<sequence>MKTRSLIFPATEKPESSLYDRDREHAHLHDFIVVDAVVSHSAYRLLQSAANAIAHRHRSPSTGGSNSSCKLLPAGKLLLSVGRYRVYRLFILPYRLVTLYSSGLSSLAAQGNFNTLLSLLLLVCCTVNSILLQSPDRGRFVSLVVTLERSSTVFSKKTKKNCIECSVRASVDFAGSPTSNISKTLQLRSVNRL</sequence>
<proteinExistence type="predicted"/>
<feature type="non-terminal residue" evidence="1">
    <location>
        <position position="193"/>
    </location>
</feature>
<gene>
    <name evidence="1" type="ORF">AGLY_014706</name>
</gene>
<protein>
    <submittedName>
        <fullName evidence="1">Uncharacterized protein</fullName>
    </submittedName>
</protein>
<accession>A0A6G0T1Z1</accession>